<dbReference type="SUPFAM" id="SSF159709">
    <property type="entry name" value="PhnH-like"/>
    <property type="match status" value="1"/>
</dbReference>
<organism evidence="2 4">
    <name type="scientific">Thalassovita autumnalis</name>
    <dbReference type="NCBI Taxonomy" id="2072972"/>
    <lineage>
        <taxon>Bacteria</taxon>
        <taxon>Pseudomonadati</taxon>
        <taxon>Pseudomonadota</taxon>
        <taxon>Alphaproteobacteria</taxon>
        <taxon>Rhodobacterales</taxon>
        <taxon>Roseobacteraceae</taxon>
        <taxon>Thalassovita</taxon>
    </lineage>
</organism>
<dbReference type="AlphaFoldDB" id="A0A0P1FE92"/>
<dbReference type="GO" id="GO:0061693">
    <property type="term" value="F:alpha-D-ribose 1-methylphosphonate 5-triphosphate synthase activity"/>
    <property type="evidence" value="ECO:0007669"/>
    <property type="project" value="UniProtKB-EC"/>
</dbReference>
<evidence type="ECO:0000313" key="2">
    <source>
        <dbReference type="EMBL" id="CUH71254.1"/>
    </source>
</evidence>
<protein>
    <submittedName>
        <fullName evidence="2">Alpha-D-ribose 1-methylphosphonate 5-triphosphate synthase subunit PhnH</fullName>
        <ecNumber evidence="2">2.7.8.37</ecNumber>
    </submittedName>
</protein>
<dbReference type="OrthoDB" id="9814509at2"/>
<dbReference type="RefSeq" id="WP_058242574.1">
    <property type="nucleotide sequence ID" value="NZ_CYSB01000026.1"/>
</dbReference>
<dbReference type="Proteomes" id="UP000051887">
    <property type="component" value="Unassembled WGS sequence"/>
</dbReference>
<keyword evidence="2" id="KW-0808">Transferase</keyword>
<evidence type="ECO:0000313" key="4">
    <source>
        <dbReference type="Proteomes" id="UP000051887"/>
    </source>
</evidence>
<dbReference type="GO" id="GO:0019634">
    <property type="term" value="P:organic phosphonate metabolic process"/>
    <property type="evidence" value="ECO:0007669"/>
    <property type="project" value="InterPro"/>
</dbReference>
<name>A0A0P1FE92_9RHOB</name>
<dbReference type="EMBL" id="CYSC01000017">
    <property type="protein sequence ID" value="CUH71254.1"/>
    <property type="molecule type" value="Genomic_DNA"/>
</dbReference>
<evidence type="ECO:0000313" key="1">
    <source>
        <dbReference type="EMBL" id="CUH66529.1"/>
    </source>
</evidence>
<dbReference type="Proteomes" id="UP000051086">
    <property type="component" value="Unassembled WGS sequence"/>
</dbReference>
<dbReference type="Pfam" id="PF05845">
    <property type="entry name" value="PhnH"/>
    <property type="match status" value="1"/>
</dbReference>
<evidence type="ECO:0000313" key="3">
    <source>
        <dbReference type="Proteomes" id="UP000051086"/>
    </source>
</evidence>
<dbReference type="InterPro" id="IPR038058">
    <property type="entry name" value="PhnH-like_sp"/>
</dbReference>
<dbReference type="EMBL" id="CYSB01000026">
    <property type="protein sequence ID" value="CUH66529.1"/>
    <property type="molecule type" value="Genomic_DNA"/>
</dbReference>
<accession>A0A0P1FE92</accession>
<dbReference type="InterPro" id="IPR008772">
    <property type="entry name" value="Phosphonate_metab_PhnH"/>
</dbReference>
<gene>
    <name evidence="2" type="primary">phnH_2</name>
    <name evidence="1" type="ORF">TL5118_01807</name>
    <name evidence="2" type="ORF">TL5120_01040</name>
</gene>
<keyword evidence="3" id="KW-1185">Reference proteome</keyword>
<dbReference type="Gene3D" id="3.40.50.11310">
    <property type="entry name" value="Bacterial phosphonate metabolism protein PhnH"/>
    <property type="match status" value="1"/>
</dbReference>
<dbReference type="EC" id="2.7.8.37" evidence="2"/>
<reference evidence="1 3" key="1">
    <citation type="submission" date="2015-09" db="EMBL/GenBank/DDBJ databases">
        <authorList>
            <person name="Rodrigo-Torres L."/>
            <person name="Arahal D.R."/>
        </authorList>
    </citation>
    <scope>NUCLEOTIDE SEQUENCE [LARGE SCALE GENOMIC DNA]</scope>
    <source>
        <strain evidence="1 3">CECT 5118</strain>
    </source>
</reference>
<proteinExistence type="predicted"/>
<dbReference type="NCBIfam" id="TIGR03292">
    <property type="entry name" value="PhnH_redo"/>
    <property type="match status" value="1"/>
</dbReference>
<dbReference type="PIRSF" id="PIRSF020680">
    <property type="entry name" value="PhnH"/>
    <property type="match status" value="1"/>
</dbReference>
<reference evidence="2 4" key="2">
    <citation type="submission" date="2015-09" db="EMBL/GenBank/DDBJ databases">
        <authorList>
            <consortium name="Swine Surveillance"/>
        </authorList>
    </citation>
    <scope>NUCLEOTIDE SEQUENCE [LARGE SCALE GENOMIC DNA]</scope>
    <source>
        <strain evidence="2 4">5120</strain>
    </source>
</reference>
<sequence>MESTLHTHSLGGGFSQAPQQSARAFRAIMNAMARPGSIETLAEAQPPAPMSQAAGALALVLLDHNTPVYLAGDWDCPAVREWITFHTSAPFASAEDADFAFGDWAALQPLSAYRIGTPEYPDRSATLVVEMPTLTNTGATLTGPGIKDSAQLNLPDIPALQANAALFPLGFDLFFSAGDQLAALPRSTKVRTA</sequence>